<feature type="compositionally biased region" description="Basic and acidic residues" evidence="3">
    <location>
        <begin position="89"/>
        <end position="107"/>
    </location>
</feature>
<evidence type="ECO:0000256" key="2">
    <source>
        <dbReference type="ARBA" id="ARBA00023242"/>
    </source>
</evidence>
<dbReference type="Pfam" id="PF00385">
    <property type="entry name" value="Chromo"/>
    <property type="match status" value="1"/>
</dbReference>
<organism evidence="5 6">
    <name type="scientific">Paramecium sonneborni</name>
    <dbReference type="NCBI Taxonomy" id="65129"/>
    <lineage>
        <taxon>Eukaryota</taxon>
        <taxon>Sar</taxon>
        <taxon>Alveolata</taxon>
        <taxon>Ciliophora</taxon>
        <taxon>Intramacronucleata</taxon>
        <taxon>Oligohymenophorea</taxon>
        <taxon>Peniculida</taxon>
        <taxon>Parameciidae</taxon>
        <taxon>Paramecium</taxon>
    </lineage>
</organism>
<dbReference type="EMBL" id="CAJJDN010000035">
    <property type="protein sequence ID" value="CAD8076676.1"/>
    <property type="molecule type" value="Genomic_DNA"/>
</dbReference>
<dbReference type="CDD" id="cd00024">
    <property type="entry name" value="CD_CSD"/>
    <property type="match status" value="1"/>
</dbReference>
<dbReference type="OrthoDB" id="433924at2759"/>
<keyword evidence="2" id="KW-0539">Nucleus</keyword>
<accession>A0A8S1MIX7</accession>
<comment type="subcellular location">
    <subcellularLocation>
        <location evidence="1">Nucleus</location>
    </subcellularLocation>
</comment>
<dbReference type="InterPro" id="IPR023780">
    <property type="entry name" value="Chromo_domain"/>
</dbReference>
<reference evidence="5" key="1">
    <citation type="submission" date="2021-01" db="EMBL/GenBank/DDBJ databases">
        <authorList>
            <consortium name="Genoscope - CEA"/>
            <person name="William W."/>
        </authorList>
    </citation>
    <scope>NUCLEOTIDE SEQUENCE</scope>
</reference>
<protein>
    <recommendedName>
        <fullName evidence="4">Chromo domain-containing protein</fullName>
    </recommendedName>
</protein>
<sequence>MMKEPEKIIKKQHINGQLKYQVKWKGFDETTWEVEDNVKKYKELIEDFNYFCLTGERYDDKKLDEIRQITAQAQPRTAIKRVAGPRPPDPNKKDKKAEKVDQKHSEISETLSQSQIENGNATNIQSVPINNNNHHVNNESLTSNISNQINVVSNLQTALIVNMHQQNHKTGSIISQKQQELTQKVTQHYANQEDKLAMIKLQITEDNCVFQLQWKQRSDGITPLPEFYSYEQFKLQAPLFFIKFIETCLLECQSSDSDIKFEIAGKDLFEKTTLIKSALQKREEGDKKKSAQPLLIS</sequence>
<evidence type="ECO:0000259" key="4">
    <source>
        <dbReference type="PROSITE" id="PS50013"/>
    </source>
</evidence>
<feature type="region of interest" description="Disordered" evidence="3">
    <location>
        <begin position="74"/>
        <end position="126"/>
    </location>
</feature>
<proteinExistence type="predicted"/>
<keyword evidence="6" id="KW-1185">Reference proteome</keyword>
<feature type="compositionally biased region" description="Polar residues" evidence="3">
    <location>
        <begin position="108"/>
        <end position="126"/>
    </location>
</feature>
<name>A0A8S1MIX7_9CILI</name>
<dbReference type="PROSITE" id="PS50013">
    <property type="entry name" value="CHROMO_2"/>
    <property type="match status" value="1"/>
</dbReference>
<dbReference type="InterPro" id="IPR051219">
    <property type="entry name" value="Heterochromatin_chromo-domain"/>
</dbReference>
<dbReference type="PANTHER" id="PTHR22812">
    <property type="entry name" value="CHROMOBOX PROTEIN"/>
    <property type="match status" value="1"/>
</dbReference>
<dbReference type="InterPro" id="IPR000953">
    <property type="entry name" value="Chromo/chromo_shadow_dom"/>
</dbReference>
<dbReference type="Proteomes" id="UP000692954">
    <property type="component" value="Unassembled WGS sequence"/>
</dbReference>
<dbReference type="GO" id="GO:0005634">
    <property type="term" value="C:nucleus"/>
    <property type="evidence" value="ECO:0007669"/>
    <property type="project" value="UniProtKB-SubCell"/>
</dbReference>
<evidence type="ECO:0000313" key="6">
    <source>
        <dbReference type="Proteomes" id="UP000692954"/>
    </source>
</evidence>
<gene>
    <name evidence="5" type="ORF">PSON_ATCC_30995.1.T0350113</name>
</gene>
<comment type="caution">
    <text evidence="5">The sequence shown here is derived from an EMBL/GenBank/DDBJ whole genome shotgun (WGS) entry which is preliminary data.</text>
</comment>
<evidence type="ECO:0000313" key="5">
    <source>
        <dbReference type="EMBL" id="CAD8076676.1"/>
    </source>
</evidence>
<evidence type="ECO:0000256" key="3">
    <source>
        <dbReference type="SAM" id="MobiDB-lite"/>
    </source>
</evidence>
<dbReference type="SMART" id="SM00298">
    <property type="entry name" value="CHROMO"/>
    <property type="match status" value="1"/>
</dbReference>
<evidence type="ECO:0000256" key="1">
    <source>
        <dbReference type="ARBA" id="ARBA00004123"/>
    </source>
</evidence>
<feature type="domain" description="Chromo" evidence="4">
    <location>
        <begin position="3"/>
        <end position="48"/>
    </location>
</feature>
<dbReference type="AlphaFoldDB" id="A0A8S1MIX7"/>